<evidence type="ECO:0000256" key="2">
    <source>
        <dbReference type="SAM" id="Phobius"/>
    </source>
</evidence>
<accession>A0A5C5XDR2</accession>
<evidence type="ECO:0000313" key="3">
    <source>
        <dbReference type="EMBL" id="TWT61246.1"/>
    </source>
</evidence>
<dbReference type="AlphaFoldDB" id="A0A5C5XDR2"/>
<feature type="region of interest" description="Disordered" evidence="1">
    <location>
        <begin position="153"/>
        <end position="203"/>
    </location>
</feature>
<reference evidence="3 4" key="1">
    <citation type="submission" date="2019-02" db="EMBL/GenBank/DDBJ databases">
        <title>Deep-cultivation of Planctomycetes and their phenomic and genomic characterization uncovers novel biology.</title>
        <authorList>
            <person name="Wiegand S."/>
            <person name="Jogler M."/>
            <person name="Boedeker C."/>
            <person name="Pinto D."/>
            <person name="Vollmers J."/>
            <person name="Rivas-Marin E."/>
            <person name="Kohn T."/>
            <person name="Peeters S.H."/>
            <person name="Heuer A."/>
            <person name="Rast P."/>
            <person name="Oberbeckmann S."/>
            <person name="Bunk B."/>
            <person name="Jeske O."/>
            <person name="Meyerdierks A."/>
            <person name="Storesund J.E."/>
            <person name="Kallscheuer N."/>
            <person name="Luecker S."/>
            <person name="Lage O.M."/>
            <person name="Pohl T."/>
            <person name="Merkel B.J."/>
            <person name="Hornburger P."/>
            <person name="Mueller R.-W."/>
            <person name="Bruemmer F."/>
            <person name="Labrenz M."/>
            <person name="Spormann A.M."/>
            <person name="Op Den Camp H."/>
            <person name="Overmann J."/>
            <person name="Amann R."/>
            <person name="Jetten M.S.M."/>
            <person name="Mascher T."/>
            <person name="Medema M.H."/>
            <person name="Devos D.P."/>
            <person name="Kaster A.-K."/>
            <person name="Ovreas L."/>
            <person name="Rohde M."/>
            <person name="Galperin M.Y."/>
            <person name="Jogler C."/>
        </authorList>
    </citation>
    <scope>NUCLEOTIDE SEQUENCE [LARGE SCALE GENOMIC DNA]</scope>
    <source>
        <strain evidence="3 4">Pan54</strain>
    </source>
</reference>
<organism evidence="3 4">
    <name type="scientific">Rubinisphaera italica</name>
    <dbReference type="NCBI Taxonomy" id="2527969"/>
    <lineage>
        <taxon>Bacteria</taxon>
        <taxon>Pseudomonadati</taxon>
        <taxon>Planctomycetota</taxon>
        <taxon>Planctomycetia</taxon>
        <taxon>Planctomycetales</taxon>
        <taxon>Planctomycetaceae</taxon>
        <taxon>Rubinisphaera</taxon>
    </lineage>
</organism>
<proteinExistence type="predicted"/>
<feature type="transmembrane region" description="Helical" evidence="2">
    <location>
        <begin position="25"/>
        <end position="50"/>
    </location>
</feature>
<gene>
    <name evidence="3" type="ORF">Pan54_19810</name>
</gene>
<feature type="compositionally biased region" description="Polar residues" evidence="1">
    <location>
        <begin position="181"/>
        <end position="203"/>
    </location>
</feature>
<name>A0A5C5XDR2_9PLAN</name>
<evidence type="ECO:0000256" key="1">
    <source>
        <dbReference type="SAM" id="MobiDB-lite"/>
    </source>
</evidence>
<dbReference type="Pfam" id="PF07963">
    <property type="entry name" value="N_methyl"/>
    <property type="match status" value="1"/>
</dbReference>
<sequence length="203" mass="23183">MNKSLDSTKVPTPFQRVHKSRAFTLIEMVTVMALAGTVTSIAAGIMFLSFQVDGNFRQQQKEQQVVETYAELFRETVHKHRFTQFQVVGNKLLISSGEGAEPLEEFQFNPGRIDYSLRTQEESGRRFESFRLSPDWNVSWSRDPENKLILTRFEKKSSEKPSKTNSAQPQHHSFEILASTERWQPLQSKSIAEPAGSSTEETP</sequence>
<protein>
    <submittedName>
        <fullName evidence="3">Uncharacterized protein</fullName>
    </submittedName>
</protein>
<evidence type="ECO:0000313" key="4">
    <source>
        <dbReference type="Proteomes" id="UP000316095"/>
    </source>
</evidence>
<dbReference type="EMBL" id="SJPG01000001">
    <property type="protein sequence ID" value="TWT61246.1"/>
    <property type="molecule type" value="Genomic_DNA"/>
</dbReference>
<keyword evidence="2" id="KW-0812">Transmembrane</keyword>
<dbReference type="NCBIfam" id="TIGR02532">
    <property type="entry name" value="IV_pilin_GFxxxE"/>
    <property type="match status" value="1"/>
</dbReference>
<dbReference type="RefSeq" id="WP_146503263.1">
    <property type="nucleotide sequence ID" value="NZ_SJPG01000001.1"/>
</dbReference>
<keyword evidence="2" id="KW-1133">Transmembrane helix</keyword>
<dbReference type="InterPro" id="IPR012902">
    <property type="entry name" value="N_methyl_site"/>
</dbReference>
<dbReference type="Proteomes" id="UP000316095">
    <property type="component" value="Unassembled WGS sequence"/>
</dbReference>
<feature type="compositionally biased region" description="Basic and acidic residues" evidence="1">
    <location>
        <begin position="153"/>
        <end position="162"/>
    </location>
</feature>
<keyword evidence="4" id="KW-1185">Reference proteome</keyword>
<comment type="caution">
    <text evidence="3">The sequence shown here is derived from an EMBL/GenBank/DDBJ whole genome shotgun (WGS) entry which is preliminary data.</text>
</comment>
<keyword evidence="2" id="KW-0472">Membrane</keyword>